<dbReference type="Proteomes" id="UP000559256">
    <property type="component" value="Unassembled WGS sequence"/>
</dbReference>
<keyword evidence="1" id="KW-0472">Membrane</keyword>
<dbReference type="AlphaFoldDB" id="A0A8H5CK10"/>
<accession>A0A8H5CK10</accession>
<feature type="transmembrane region" description="Helical" evidence="1">
    <location>
        <begin position="18"/>
        <end position="38"/>
    </location>
</feature>
<name>A0A8H5CK10_9AGAR</name>
<evidence type="ECO:0000313" key="2">
    <source>
        <dbReference type="EMBL" id="KAF5343140.1"/>
    </source>
</evidence>
<dbReference type="EMBL" id="JAACJM010000148">
    <property type="protein sequence ID" value="KAF5343140.1"/>
    <property type="molecule type" value="Genomic_DNA"/>
</dbReference>
<keyword evidence="1" id="KW-0812">Transmembrane</keyword>
<keyword evidence="3" id="KW-1185">Reference proteome</keyword>
<gene>
    <name evidence="2" type="ORF">D9758_015221</name>
</gene>
<reference evidence="2 3" key="1">
    <citation type="journal article" date="2020" name="ISME J.">
        <title>Uncovering the hidden diversity of litter-decomposition mechanisms in mushroom-forming fungi.</title>
        <authorList>
            <person name="Floudas D."/>
            <person name="Bentzer J."/>
            <person name="Ahren D."/>
            <person name="Johansson T."/>
            <person name="Persson P."/>
            <person name="Tunlid A."/>
        </authorList>
    </citation>
    <scope>NUCLEOTIDE SEQUENCE [LARGE SCALE GENOMIC DNA]</scope>
    <source>
        <strain evidence="2 3">CBS 291.85</strain>
    </source>
</reference>
<proteinExistence type="predicted"/>
<keyword evidence="1" id="KW-1133">Transmembrane helix</keyword>
<organism evidence="2 3">
    <name type="scientific">Tetrapyrgos nigripes</name>
    <dbReference type="NCBI Taxonomy" id="182062"/>
    <lineage>
        <taxon>Eukaryota</taxon>
        <taxon>Fungi</taxon>
        <taxon>Dikarya</taxon>
        <taxon>Basidiomycota</taxon>
        <taxon>Agaricomycotina</taxon>
        <taxon>Agaricomycetes</taxon>
        <taxon>Agaricomycetidae</taxon>
        <taxon>Agaricales</taxon>
        <taxon>Marasmiineae</taxon>
        <taxon>Marasmiaceae</taxon>
        <taxon>Tetrapyrgos</taxon>
    </lineage>
</organism>
<protein>
    <submittedName>
        <fullName evidence="2">Uncharacterized protein</fullName>
    </submittedName>
</protein>
<comment type="caution">
    <text evidence="2">The sequence shown here is derived from an EMBL/GenBank/DDBJ whole genome shotgun (WGS) entry which is preliminary data.</text>
</comment>
<evidence type="ECO:0000313" key="3">
    <source>
        <dbReference type="Proteomes" id="UP000559256"/>
    </source>
</evidence>
<sequence length="110" mass="12400">MPVVTASSQVSYIGTGDIILGALFFLVFVLVNLLFMYLEEPVVASHYEEGKPDQNLNPSVAFDLNTGEKRSKRCYPTILDESRSSWSDYPGFEQIHPGYLFSDGKEHQHL</sequence>
<evidence type="ECO:0000256" key="1">
    <source>
        <dbReference type="SAM" id="Phobius"/>
    </source>
</evidence>